<evidence type="ECO:0000256" key="1">
    <source>
        <dbReference type="SAM" id="Coils"/>
    </source>
</evidence>
<dbReference type="Gene3D" id="1.10.287.1490">
    <property type="match status" value="1"/>
</dbReference>
<protein>
    <submittedName>
        <fullName evidence="4">Uncharacterized protein</fullName>
    </submittedName>
</protein>
<sequence length="239" mass="28124">MKENLLLLIKLQECDSQLVKLSAKKKKLPEDIDKLDKEFISFKEGIEKNKIKYDELKSRHTESENKIKRLNEGVVKTKERLLEVKNNKEYQAMLKEIDIAESSRGNIETEIISILEELDKLSILVKKDEEILKQSKNKYEQEKKIIENDLNTIDADILDWEKKRIDLRKNVAEDLLAKYERIKKRNQGIGVISVWKSVCNGCHMNIPPQLYNELQRSEELLSCPNCDRIMYFQEMEKPA</sequence>
<evidence type="ECO:0000259" key="3">
    <source>
        <dbReference type="Pfam" id="PF24481"/>
    </source>
</evidence>
<feature type="coiled-coil region" evidence="1">
    <location>
        <begin position="129"/>
        <end position="156"/>
    </location>
</feature>
<dbReference type="AlphaFoldDB" id="A0A0W8FPK1"/>
<feature type="coiled-coil region" evidence="1">
    <location>
        <begin position="46"/>
        <end position="87"/>
    </location>
</feature>
<evidence type="ECO:0000259" key="2">
    <source>
        <dbReference type="Pfam" id="PF02591"/>
    </source>
</evidence>
<dbReference type="PANTHER" id="PTHR39082:SF1">
    <property type="entry name" value="SCAVENGER RECEPTOR CLASS A MEMBER 3"/>
    <property type="match status" value="1"/>
</dbReference>
<name>A0A0W8FPK1_9ZZZZ</name>
<dbReference type="PANTHER" id="PTHR39082">
    <property type="entry name" value="PHOSPHOLIPASE C-BETA-2-RELATED"/>
    <property type="match status" value="1"/>
</dbReference>
<reference evidence="4" key="1">
    <citation type="journal article" date="2015" name="Proc. Natl. Acad. Sci. U.S.A.">
        <title>Networks of energetic and metabolic interactions define dynamics in microbial communities.</title>
        <authorList>
            <person name="Embree M."/>
            <person name="Liu J.K."/>
            <person name="Al-Bassam M.M."/>
            <person name="Zengler K."/>
        </authorList>
    </citation>
    <scope>NUCLEOTIDE SEQUENCE</scope>
</reference>
<dbReference type="Pfam" id="PF02591">
    <property type="entry name" value="Zn_ribbon_9"/>
    <property type="match status" value="1"/>
</dbReference>
<gene>
    <name evidence="4" type="ORF">ASZ90_007351</name>
</gene>
<proteinExistence type="predicted"/>
<feature type="domain" description="C4-type zinc ribbon" evidence="2">
    <location>
        <begin position="198"/>
        <end position="230"/>
    </location>
</feature>
<dbReference type="InterPro" id="IPR003743">
    <property type="entry name" value="Zf-RING_7"/>
</dbReference>
<organism evidence="4">
    <name type="scientific">hydrocarbon metagenome</name>
    <dbReference type="NCBI Taxonomy" id="938273"/>
    <lineage>
        <taxon>unclassified sequences</taxon>
        <taxon>metagenomes</taxon>
        <taxon>ecological metagenomes</taxon>
    </lineage>
</organism>
<dbReference type="InterPro" id="IPR056003">
    <property type="entry name" value="CT398_CC_hairpin"/>
</dbReference>
<accession>A0A0W8FPK1</accession>
<comment type="caution">
    <text evidence="4">The sequence shown here is derived from an EMBL/GenBank/DDBJ whole genome shotgun (WGS) entry which is preliminary data.</text>
</comment>
<feature type="domain" description="CT398-like coiled coil hairpin" evidence="3">
    <location>
        <begin position="11"/>
        <end position="186"/>
    </location>
</feature>
<evidence type="ECO:0000313" key="4">
    <source>
        <dbReference type="EMBL" id="KUG22858.1"/>
    </source>
</evidence>
<dbReference type="InterPro" id="IPR052376">
    <property type="entry name" value="Oxidative_Scav/Glycosyltrans"/>
</dbReference>
<dbReference type="EMBL" id="LNQE01000936">
    <property type="protein sequence ID" value="KUG22858.1"/>
    <property type="molecule type" value="Genomic_DNA"/>
</dbReference>
<keyword evidence="1" id="KW-0175">Coiled coil</keyword>
<dbReference type="Pfam" id="PF24481">
    <property type="entry name" value="CT398_CC"/>
    <property type="match status" value="1"/>
</dbReference>